<gene>
    <name evidence="1" type="ORF">E2C01_042877</name>
</gene>
<name>A0A5B7FVU0_PORTR</name>
<sequence length="66" mass="7308">MVTRQGLLVPSLPQHRMTTASWRHGEPHLSAAPMPPHPSRSLITLAWFPGADSNQRQGTNTKKNLV</sequence>
<evidence type="ECO:0000313" key="1">
    <source>
        <dbReference type="EMBL" id="MPC49083.1"/>
    </source>
</evidence>
<keyword evidence="2" id="KW-1185">Reference proteome</keyword>
<reference evidence="1 2" key="1">
    <citation type="submission" date="2019-05" db="EMBL/GenBank/DDBJ databases">
        <title>Another draft genome of Portunus trituberculatus and its Hox gene families provides insights of decapod evolution.</title>
        <authorList>
            <person name="Jeong J.-H."/>
            <person name="Song I."/>
            <person name="Kim S."/>
            <person name="Choi T."/>
            <person name="Kim D."/>
            <person name="Ryu S."/>
            <person name="Kim W."/>
        </authorList>
    </citation>
    <scope>NUCLEOTIDE SEQUENCE [LARGE SCALE GENOMIC DNA]</scope>
    <source>
        <tissue evidence="1">Muscle</tissue>
    </source>
</reference>
<evidence type="ECO:0000313" key="2">
    <source>
        <dbReference type="Proteomes" id="UP000324222"/>
    </source>
</evidence>
<accession>A0A5B7FVU0</accession>
<dbReference type="Proteomes" id="UP000324222">
    <property type="component" value="Unassembled WGS sequence"/>
</dbReference>
<dbReference type="EMBL" id="VSRR010008661">
    <property type="protein sequence ID" value="MPC49083.1"/>
    <property type="molecule type" value="Genomic_DNA"/>
</dbReference>
<organism evidence="1 2">
    <name type="scientific">Portunus trituberculatus</name>
    <name type="common">Swimming crab</name>
    <name type="synonym">Neptunus trituberculatus</name>
    <dbReference type="NCBI Taxonomy" id="210409"/>
    <lineage>
        <taxon>Eukaryota</taxon>
        <taxon>Metazoa</taxon>
        <taxon>Ecdysozoa</taxon>
        <taxon>Arthropoda</taxon>
        <taxon>Crustacea</taxon>
        <taxon>Multicrustacea</taxon>
        <taxon>Malacostraca</taxon>
        <taxon>Eumalacostraca</taxon>
        <taxon>Eucarida</taxon>
        <taxon>Decapoda</taxon>
        <taxon>Pleocyemata</taxon>
        <taxon>Brachyura</taxon>
        <taxon>Eubrachyura</taxon>
        <taxon>Portunoidea</taxon>
        <taxon>Portunidae</taxon>
        <taxon>Portuninae</taxon>
        <taxon>Portunus</taxon>
    </lineage>
</organism>
<dbReference type="AlphaFoldDB" id="A0A5B7FVU0"/>
<proteinExistence type="predicted"/>
<comment type="caution">
    <text evidence="1">The sequence shown here is derived from an EMBL/GenBank/DDBJ whole genome shotgun (WGS) entry which is preliminary data.</text>
</comment>
<protein>
    <submittedName>
        <fullName evidence="1">Uncharacterized protein</fullName>
    </submittedName>
</protein>